<accession>A0AAV4VWW2</accession>
<dbReference type="Gene3D" id="3.10.120.10">
    <property type="entry name" value="Cytochrome b5-like heme/steroid binding domain"/>
    <property type="match status" value="1"/>
</dbReference>
<keyword evidence="3 4" id="KW-0408">Iron</keyword>
<evidence type="ECO:0000256" key="2">
    <source>
        <dbReference type="ARBA" id="ARBA00022723"/>
    </source>
</evidence>
<dbReference type="Proteomes" id="UP001054945">
    <property type="component" value="Unassembled WGS sequence"/>
</dbReference>
<dbReference type="InterPro" id="IPR018506">
    <property type="entry name" value="Cyt_B5_heme-BS"/>
</dbReference>
<dbReference type="PROSITE" id="PS00191">
    <property type="entry name" value="CYTOCHROME_B5_1"/>
    <property type="match status" value="1"/>
</dbReference>
<feature type="region of interest" description="Disordered" evidence="5">
    <location>
        <begin position="1"/>
        <end position="23"/>
    </location>
</feature>
<keyword evidence="2 4" id="KW-0479">Metal-binding</keyword>
<dbReference type="GO" id="GO:0020037">
    <property type="term" value="F:heme binding"/>
    <property type="evidence" value="ECO:0007669"/>
    <property type="project" value="UniProtKB-UniRule"/>
</dbReference>
<dbReference type="InterPro" id="IPR001199">
    <property type="entry name" value="Cyt_B5-like_heme/steroid-bd"/>
</dbReference>
<name>A0AAV4VWW2_CAEEX</name>
<dbReference type="AlphaFoldDB" id="A0AAV4VWW2"/>
<dbReference type="InterPro" id="IPR051872">
    <property type="entry name" value="Cytochrome_b5/Flavoprotein_Rdt"/>
</dbReference>
<gene>
    <name evidence="7" type="primary">cyb5r4</name>
    <name evidence="7" type="ORF">CEXT_668201</name>
</gene>
<dbReference type="GO" id="GO:0004128">
    <property type="term" value="F:cytochrome-b5 reductase activity, acting on NAD(P)H"/>
    <property type="evidence" value="ECO:0007669"/>
    <property type="project" value="TreeGrafter"/>
</dbReference>
<keyword evidence="1 4" id="KW-0349">Heme</keyword>
<evidence type="ECO:0000256" key="4">
    <source>
        <dbReference type="RuleBase" id="RU362121"/>
    </source>
</evidence>
<comment type="similarity">
    <text evidence="4">Belongs to the cytochrome b5 family.</text>
</comment>
<dbReference type="GO" id="GO:0046872">
    <property type="term" value="F:metal ion binding"/>
    <property type="evidence" value="ECO:0007669"/>
    <property type="project" value="UniProtKB-UniRule"/>
</dbReference>
<dbReference type="PANTHER" id="PTHR46237">
    <property type="entry name" value="CYTOCHROME B5 REDUCTASE 4 FAMILY MEMBER"/>
    <property type="match status" value="1"/>
</dbReference>
<protein>
    <recommendedName>
        <fullName evidence="6">Cytochrome b5 heme-binding domain-containing protein</fullName>
    </recommendedName>
</protein>
<proteinExistence type="inferred from homology"/>
<dbReference type="Pfam" id="PF00173">
    <property type="entry name" value="Cyt-b5"/>
    <property type="match status" value="1"/>
</dbReference>
<dbReference type="InterPro" id="IPR036400">
    <property type="entry name" value="Cyt_B5-like_heme/steroid_sf"/>
</dbReference>
<dbReference type="PRINTS" id="PR00363">
    <property type="entry name" value="CYTOCHROMEB5"/>
</dbReference>
<evidence type="ECO:0000256" key="1">
    <source>
        <dbReference type="ARBA" id="ARBA00022617"/>
    </source>
</evidence>
<dbReference type="PROSITE" id="PS50255">
    <property type="entry name" value="CYTOCHROME_B5_2"/>
    <property type="match status" value="1"/>
</dbReference>
<reference evidence="7 8" key="1">
    <citation type="submission" date="2021-06" db="EMBL/GenBank/DDBJ databases">
        <title>Caerostris extrusa draft genome.</title>
        <authorList>
            <person name="Kono N."/>
            <person name="Arakawa K."/>
        </authorList>
    </citation>
    <scope>NUCLEOTIDE SEQUENCE [LARGE SCALE GENOMIC DNA]</scope>
</reference>
<keyword evidence="8" id="KW-1185">Reference proteome</keyword>
<evidence type="ECO:0000313" key="8">
    <source>
        <dbReference type="Proteomes" id="UP001054945"/>
    </source>
</evidence>
<feature type="domain" description="Cytochrome b5 heme-binding" evidence="6">
    <location>
        <begin position="136"/>
        <end position="212"/>
    </location>
</feature>
<dbReference type="PANTHER" id="PTHR46237:SF1">
    <property type="entry name" value="CYTOCHROME B5 REDUCTASE 4"/>
    <property type="match status" value="1"/>
</dbReference>
<comment type="caution">
    <text evidence="7">The sequence shown here is derived from an EMBL/GenBank/DDBJ whole genome shotgun (WGS) entry which is preliminary data.</text>
</comment>
<sequence length="409" mass="45927">MDNLQLGKESDLPIPPEIGASGADSHLSEEYLKRTFRKHCAYCGSRHANQSTPVLGCLNSKLGLTFHPQVGSEVLQSNEKTSNISPMASALNVPVSSFADSPAGRNKVALKPGCSLMDWIRYTHSRNDLAGTRGCLSEISLRELAKHNTKKDAWIALRGNVYNITHYMEYHPGGEDELMRGAGKDATDLFNQVHRWVNAESMLKKCLVGVLKKTWSLDVPKFPPLKHIKRDKHKKVVTVLNSTKKDPLDVSDSTSKDIMAVSENACIETLIDEVDIQRTTAGKSEWPVSSFPKSNSSEVSIKFYENEDSMKIVINCSNLKRQGVTTDLVGKKMFINTNDSPSHILNIEFPVNYKENYEVEIKNSSLEIFLKRRSNYEKVCEEKVDIKSSPLIESRKISWNFCNHTDDCM</sequence>
<evidence type="ECO:0000256" key="3">
    <source>
        <dbReference type="ARBA" id="ARBA00023004"/>
    </source>
</evidence>
<dbReference type="SMART" id="SM01117">
    <property type="entry name" value="Cyt-b5"/>
    <property type="match status" value="1"/>
</dbReference>
<dbReference type="EMBL" id="BPLR01015235">
    <property type="protein sequence ID" value="GIY74618.1"/>
    <property type="molecule type" value="Genomic_DNA"/>
</dbReference>
<dbReference type="SUPFAM" id="SSF55856">
    <property type="entry name" value="Cytochrome b5-like heme/steroid binding domain"/>
    <property type="match status" value="1"/>
</dbReference>
<evidence type="ECO:0000313" key="7">
    <source>
        <dbReference type="EMBL" id="GIY74618.1"/>
    </source>
</evidence>
<dbReference type="GO" id="GO:0005737">
    <property type="term" value="C:cytoplasm"/>
    <property type="evidence" value="ECO:0007669"/>
    <property type="project" value="TreeGrafter"/>
</dbReference>
<evidence type="ECO:0000256" key="5">
    <source>
        <dbReference type="SAM" id="MobiDB-lite"/>
    </source>
</evidence>
<organism evidence="7 8">
    <name type="scientific">Caerostris extrusa</name>
    <name type="common">Bark spider</name>
    <name type="synonym">Caerostris bankana</name>
    <dbReference type="NCBI Taxonomy" id="172846"/>
    <lineage>
        <taxon>Eukaryota</taxon>
        <taxon>Metazoa</taxon>
        <taxon>Ecdysozoa</taxon>
        <taxon>Arthropoda</taxon>
        <taxon>Chelicerata</taxon>
        <taxon>Arachnida</taxon>
        <taxon>Araneae</taxon>
        <taxon>Araneomorphae</taxon>
        <taxon>Entelegynae</taxon>
        <taxon>Araneoidea</taxon>
        <taxon>Araneidae</taxon>
        <taxon>Caerostris</taxon>
    </lineage>
</organism>
<dbReference type="FunFam" id="3.10.120.10:FF:000001">
    <property type="entry name" value="Cytochrome b5 reductase 4"/>
    <property type="match status" value="1"/>
</dbReference>
<evidence type="ECO:0000259" key="6">
    <source>
        <dbReference type="PROSITE" id="PS50255"/>
    </source>
</evidence>